<proteinExistence type="predicted"/>
<feature type="transmembrane region" description="Helical" evidence="1">
    <location>
        <begin position="6"/>
        <end position="26"/>
    </location>
</feature>
<sequence length="187" mass="20972">MNKNILPTLFVIGSIFTIPLSAANFFHKLMPSKMSNQFKDLHPAKQAKQQGIKYTNFSGNWSGNCVIGNFPAIPMDFTIENDAEYFSIDDEEFSIGALHTQGTSGGENNEAAFDHQVFEWNQDMSKLTLKGMSFEKYSDTKFNTTEAILTQMTLSLNNEKLIMEGQVIGFVDLEPQTQNVSCAFTKK</sequence>
<evidence type="ECO:0000256" key="1">
    <source>
        <dbReference type="SAM" id="Phobius"/>
    </source>
</evidence>
<keyword evidence="1" id="KW-0812">Transmembrane</keyword>
<evidence type="ECO:0000313" key="3">
    <source>
        <dbReference type="Proteomes" id="UP000254794"/>
    </source>
</evidence>
<dbReference type="RefSeq" id="WP_115329467.1">
    <property type="nucleotide sequence ID" value="NZ_CAAAHP010000003.1"/>
</dbReference>
<keyword evidence="3" id="KW-1185">Reference proteome</keyword>
<evidence type="ECO:0000313" key="2">
    <source>
        <dbReference type="EMBL" id="STX49989.1"/>
    </source>
</evidence>
<protein>
    <submittedName>
        <fullName evidence="2">Uncharacterized protein</fullName>
    </submittedName>
</protein>
<organism evidence="2 3">
    <name type="scientific">Legionella busanensis</name>
    <dbReference type="NCBI Taxonomy" id="190655"/>
    <lineage>
        <taxon>Bacteria</taxon>
        <taxon>Pseudomonadati</taxon>
        <taxon>Pseudomonadota</taxon>
        <taxon>Gammaproteobacteria</taxon>
        <taxon>Legionellales</taxon>
        <taxon>Legionellaceae</taxon>
        <taxon>Legionella</taxon>
    </lineage>
</organism>
<dbReference type="Proteomes" id="UP000254794">
    <property type="component" value="Unassembled WGS sequence"/>
</dbReference>
<keyword evidence="1" id="KW-1133">Transmembrane helix</keyword>
<name>A0A378JID8_9GAMM</name>
<dbReference type="EMBL" id="UGOD01000001">
    <property type="protein sequence ID" value="STX49989.1"/>
    <property type="molecule type" value="Genomic_DNA"/>
</dbReference>
<dbReference type="AlphaFoldDB" id="A0A378JID8"/>
<keyword evidence="1" id="KW-0472">Membrane</keyword>
<dbReference type="OrthoDB" id="5643761at2"/>
<gene>
    <name evidence="2" type="ORF">NCTC13316_00054</name>
</gene>
<reference evidence="2 3" key="1">
    <citation type="submission" date="2018-06" db="EMBL/GenBank/DDBJ databases">
        <authorList>
            <consortium name="Pathogen Informatics"/>
            <person name="Doyle S."/>
        </authorList>
    </citation>
    <scope>NUCLEOTIDE SEQUENCE [LARGE SCALE GENOMIC DNA]</scope>
    <source>
        <strain evidence="2 3">NCTC13316</strain>
    </source>
</reference>
<accession>A0A378JID8</accession>